<name>A0A484YM24_9ENTR</name>
<accession>A0A484YM24</accession>
<evidence type="ECO:0000313" key="2">
    <source>
        <dbReference type="Proteomes" id="UP000351155"/>
    </source>
</evidence>
<dbReference type="Proteomes" id="UP000351155">
    <property type="component" value="Unassembled WGS sequence"/>
</dbReference>
<organism evidence="1 2">
    <name type="scientific">Enterobacter cancerogenus</name>
    <dbReference type="NCBI Taxonomy" id="69218"/>
    <lineage>
        <taxon>Bacteria</taxon>
        <taxon>Pseudomonadati</taxon>
        <taxon>Pseudomonadota</taxon>
        <taxon>Gammaproteobacteria</taxon>
        <taxon>Enterobacterales</taxon>
        <taxon>Enterobacteriaceae</taxon>
        <taxon>Enterobacter</taxon>
        <taxon>Enterobacter cloacae complex</taxon>
    </lineage>
</organism>
<dbReference type="AlphaFoldDB" id="A0A484YM24"/>
<gene>
    <name evidence="1" type="ORF">NCTC12126_03593</name>
</gene>
<evidence type="ECO:0000313" key="1">
    <source>
        <dbReference type="EMBL" id="VFS36651.1"/>
    </source>
</evidence>
<proteinExistence type="predicted"/>
<protein>
    <submittedName>
        <fullName evidence="1">Uncharacterized protein</fullName>
    </submittedName>
</protein>
<reference evidence="1 2" key="1">
    <citation type="submission" date="2019-03" db="EMBL/GenBank/DDBJ databases">
        <authorList>
            <consortium name="Pathogen Informatics"/>
        </authorList>
    </citation>
    <scope>NUCLEOTIDE SEQUENCE [LARGE SCALE GENOMIC DNA]</scope>
    <source>
        <strain evidence="1 2">NCTC12126</strain>
    </source>
</reference>
<dbReference type="EMBL" id="CAADIW010000031">
    <property type="protein sequence ID" value="VFS36651.1"/>
    <property type="molecule type" value="Genomic_DNA"/>
</dbReference>
<sequence length="72" mass="8387">MIFNAHWRSGEIDLNLFVVQLAFAQLLTERLTRRRRLSLLFRLAPVVFWPVGSARQEYALRPSLQRDSGSSQ</sequence>